<feature type="non-terminal residue" evidence="1">
    <location>
        <position position="54"/>
    </location>
</feature>
<protein>
    <submittedName>
        <fullName evidence="1">Uncharacterized protein</fullName>
    </submittedName>
</protein>
<evidence type="ECO:0000313" key="1">
    <source>
        <dbReference type="EMBL" id="KAJ7687831.1"/>
    </source>
</evidence>
<feature type="non-terminal residue" evidence="1">
    <location>
        <position position="1"/>
    </location>
</feature>
<reference evidence="1" key="1">
    <citation type="submission" date="2023-03" db="EMBL/GenBank/DDBJ databases">
        <title>Massive genome expansion in bonnet fungi (Mycena s.s.) driven by repeated elements and novel gene families across ecological guilds.</title>
        <authorList>
            <consortium name="Lawrence Berkeley National Laboratory"/>
            <person name="Harder C.B."/>
            <person name="Miyauchi S."/>
            <person name="Viragh M."/>
            <person name="Kuo A."/>
            <person name="Thoen E."/>
            <person name="Andreopoulos B."/>
            <person name="Lu D."/>
            <person name="Skrede I."/>
            <person name="Drula E."/>
            <person name="Henrissat B."/>
            <person name="Morin E."/>
            <person name="Kohler A."/>
            <person name="Barry K."/>
            <person name="LaButti K."/>
            <person name="Morin E."/>
            <person name="Salamov A."/>
            <person name="Lipzen A."/>
            <person name="Mereny Z."/>
            <person name="Hegedus B."/>
            <person name="Baldrian P."/>
            <person name="Stursova M."/>
            <person name="Weitz H."/>
            <person name="Taylor A."/>
            <person name="Grigoriev I.V."/>
            <person name="Nagy L.G."/>
            <person name="Martin F."/>
            <person name="Kauserud H."/>
        </authorList>
    </citation>
    <scope>NUCLEOTIDE SEQUENCE</scope>
    <source>
        <strain evidence="1">CBHHK067</strain>
    </source>
</reference>
<sequence length="54" mass="5901">VTTTFIPPNLPSAPQHPDIIDSYLAKEMALGRISPPFDLKHLEATIGPFRCSPV</sequence>
<organism evidence="1 2">
    <name type="scientific">Mycena rosella</name>
    <name type="common">Pink bonnet</name>
    <name type="synonym">Agaricus rosellus</name>
    <dbReference type="NCBI Taxonomy" id="1033263"/>
    <lineage>
        <taxon>Eukaryota</taxon>
        <taxon>Fungi</taxon>
        <taxon>Dikarya</taxon>
        <taxon>Basidiomycota</taxon>
        <taxon>Agaricomycotina</taxon>
        <taxon>Agaricomycetes</taxon>
        <taxon>Agaricomycetidae</taxon>
        <taxon>Agaricales</taxon>
        <taxon>Marasmiineae</taxon>
        <taxon>Mycenaceae</taxon>
        <taxon>Mycena</taxon>
    </lineage>
</organism>
<accession>A0AAD7DBV2</accession>
<evidence type="ECO:0000313" key="2">
    <source>
        <dbReference type="Proteomes" id="UP001221757"/>
    </source>
</evidence>
<dbReference type="AlphaFoldDB" id="A0AAD7DBV2"/>
<comment type="caution">
    <text evidence="1">The sequence shown here is derived from an EMBL/GenBank/DDBJ whole genome shotgun (WGS) entry which is preliminary data.</text>
</comment>
<dbReference type="EMBL" id="JARKIE010000084">
    <property type="protein sequence ID" value="KAJ7687831.1"/>
    <property type="molecule type" value="Genomic_DNA"/>
</dbReference>
<gene>
    <name evidence="1" type="ORF">B0H17DRAFT_890071</name>
</gene>
<name>A0AAD7DBV2_MYCRO</name>
<dbReference type="Proteomes" id="UP001221757">
    <property type="component" value="Unassembled WGS sequence"/>
</dbReference>
<proteinExistence type="predicted"/>
<keyword evidence="2" id="KW-1185">Reference proteome</keyword>